<evidence type="ECO:0000256" key="15">
    <source>
        <dbReference type="SAM" id="MobiDB-lite"/>
    </source>
</evidence>
<dbReference type="GO" id="GO:0005576">
    <property type="term" value="C:extracellular region"/>
    <property type="evidence" value="ECO:0007669"/>
    <property type="project" value="UniProtKB-SubCell"/>
</dbReference>
<feature type="domain" description="Kringle" evidence="17">
    <location>
        <begin position="371"/>
        <end position="449"/>
    </location>
</feature>
<dbReference type="CDD" id="cd00108">
    <property type="entry name" value="KR"/>
    <property type="match status" value="10"/>
</dbReference>
<keyword evidence="21" id="KW-1185">Reference proteome</keyword>
<dbReference type="PROSITE" id="PS00021">
    <property type="entry name" value="KRINGLE_1"/>
    <property type="match status" value="6"/>
</dbReference>
<dbReference type="Gene3D" id="3.50.4.10">
    <property type="entry name" value="Hepatocyte Growth Factor"/>
    <property type="match status" value="2"/>
</dbReference>
<feature type="disulfide bond" evidence="13">
    <location>
        <begin position="282"/>
        <end position="359"/>
    </location>
</feature>
<dbReference type="CDD" id="cd01099">
    <property type="entry name" value="PAN_AP_HGF"/>
    <property type="match status" value="1"/>
</dbReference>
<evidence type="ECO:0000259" key="19">
    <source>
        <dbReference type="PROSITE" id="PS50948"/>
    </source>
</evidence>
<dbReference type="SMART" id="SM00020">
    <property type="entry name" value="Tryp_SPc"/>
    <property type="match status" value="2"/>
</dbReference>
<evidence type="ECO:0000313" key="20">
    <source>
        <dbReference type="EMBL" id="KAL2081958.1"/>
    </source>
</evidence>
<keyword evidence="3 13" id="KW-0420">Kringle</keyword>
<evidence type="ECO:0000256" key="4">
    <source>
        <dbReference type="ARBA" id="ARBA00022670"/>
    </source>
</evidence>
<feature type="disulfide bond" evidence="13">
    <location>
        <begin position="1000"/>
        <end position="1039"/>
    </location>
</feature>
<keyword evidence="7" id="KW-0677">Repeat</keyword>
<comment type="subcellular location">
    <subcellularLocation>
        <location evidence="1">Secreted</location>
    </subcellularLocation>
</comment>
<dbReference type="PRINTS" id="PR00722">
    <property type="entry name" value="CHYMOTRYPSIN"/>
</dbReference>
<keyword evidence="11 13" id="KW-1015">Disulfide bond</keyword>
<dbReference type="GO" id="GO:0008236">
    <property type="term" value="F:serine-type peptidase activity"/>
    <property type="evidence" value="ECO:0007669"/>
    <property type="project" value="UniProtKB-KW"/>
</dbReference>
<comment type="caution">
    <text evidence="20">The sequence shown here is derived from an EMBL/GenBank/DDBJ whole genome shotgun (WGS) entry which is preliminary data.</text>
</comment>
<organism evidence="20 21">
    <name type="scientific">Coilia grayii</name>
    <name type="common">Gray's grenadier anchovy</name>
    <dbReference type="NCBI Taxonomy" id="363190"/>
    <lineage>
        <taxon>Eukaryota</taxon>
        <taxon>Metazoa</taxon>
        <taxon>Chordata</taxon>
        <taxon>Craniata</taxon>
        <taxon>Vertebrata</taxon>
        <taxon>Euteleostomi</taxon>
        <taxon>Actinopterygii</taxon>
        <taxon>Neopterygii</taxon>
        <taxon>Teleostei</taxon>
        <taxon>Clupei</taxon>
        <taxon>Clupeiformes</taxon>
        <taxon>Clupeoidei</taxon>
        <taxon>Engraulidae</taxon>
        <taxon>Coilinae</taxon>
        <taxon>Coilia</taxon>
    </lineage>
</organism>
<evidence type="ECO:0000256" key="6">
    <source>
        <dbReference type="ARBA" id="ARBA00022729"/>
    </source>
</evidence>
<dbReference type="InterPro" id="IPR043504">
    <property type="entry name" value="Peptidase_S1_PA_chymotrypsin"/>
</dbReference>
<evidence type="ECO:0000259" key="18">
    <source>
        <dbReference type="PROSITE" id="PS50240"/>
    </source>
</evidence>
<gene>
    <name evidence="20" type="ORF">ACEWY4_021776</name>
</gene>
<proteinExistence type="predicted"/>
<dbReference type="GO" id="GO:0007596">
    <property type="term" value="P:blood coagulation"/>
    <property type="evidence" value="ECO:0007669"/>
    <property type="project" value="UniProtKB-KW"/>
</dbReference>
<comment type="subunit">
    <text evidence="12">Interacts with CSPG4 and AMOT. Interacts (via the Kringle domains) with HRG; the interaction tethers PLG to the cell surface and enhances its activation. Interacts (via Kringle 4 domain) with ADA; the interaction stimulates PLG activation when in complex with DPP4. Angiostatin: Interacts with ATP5F1A; the interaction inhibits most of the angiogenic effects of angiostatin.</text>
</comment>
<feature type="chain" id="PRO_5044790607" description="Plasmin" evidence="16">
    <location>
        <begin position="22"/>
        <end position="1600"/>
    </location>
</feature>
<dbReference type="InterPro" id="IPR033116">
    <property type="entry name" value="TRYPSIN_SER"/>
</dbReference>
<dbReference type="InterPro" id="IPR038178">
    <property type="entry name" value="Kringle_sf"/>
</dbReference>
<sequence length="1600" mass="177951">MDGRKTLLICALLSTASGALSQGLQAYVQTDGALILSLVKRAYSARTATECAAKCDAESSFTCRSFVFTEEDGDCLTIPANSKVQSVYPRASSRLYEKSEYLKECVDGIGTNYRGTKSTTKSGRTCQEWASRSPHSPNINPQRYPKSDLESNFCRNPDNDAGGPWCYTMDSNKRWESCDVVDCASRVYSDNCLICNGEDYRGKASTTESGYTCQHWDAQTPHSHGYISALLPDKHLEENYCRNPDGEPRPWCFTTNPEKRWDFCDILQCAAGRPATEEEYTCITGDGTSYRGTASVTVSGKACQMWSFQSPHKHSHTPENYQCKGLEANYCRNPNGEKRPWCYTSDPFSRWEYCSVPRCGEEEPVVTEILDCYTDNGSSYRGTVSETLSGKRCQDWSSMFPHRHQKTPQAFPQADLQSNLCRNPDNDRAPWCFTTDPLVRWEFCKLQKCSITRVSPQSLPAEKKPDPVSTPPLLVKDCKVGNGEDYKGPTSTTLMGITCQAWDSMEPHPHSSFTSITHPDKGLEGNQCRNPDKDVNGPWCYTTDENKKWDYCQIPDCSDQRCGKPQETPIGCFGRILGECVAKPHSWPWQISLRDSSGSSICGGTLIDAQWVLTAEHCLTSPHPSSYRVYAGIHTEKAIEPSKQMRDVEKIIREPSGKDIALLKLDMPFVLNDKVSLACLPEKDHIVPTKTKCYITGWGDTRGTGGDGFLKETGFPVIENTICNLPIYLNGRVKDHEMCAGNIEGGTDSCKGDSGGPLVCVSGSTFTLQGVTSWGLGCGRANSPGVGSFCHIMGAYKALLTWTLLCTVTGVFSDILDAYSKTDGTWIITLVKRTYTVNTAADCAAKCDAETAFLCRAFVYVEKDEECVTLPSNSKLEPLLRRTSSAFYEKKEYLQECITGNGSSYRGTKSRTKTGKTCQRWASTFPHKPNITPEKHPMADLESNYCRNPDNDANGPWCYTMDPSTRWENCDIQDCTVECMQCSGEDYRGKISKTVSGYTCQRWDVQTPHNHGYLPAALPDKYLEENYCRNPDGEPRPWCFTTNPQKRWEFCNISRCTSEPPTIVPELTCATGDGINYRGTVSVTVSGKACQMWSAQFPHKHSRTPENYPCKGLEVNYCRNPDSERSPWCYTSDSETRWEYCKVPSCGNEPAPDEPVIPEEEDCYTDNGSSYRGAMSETISGKKCQFWSSMVPHRHQKTPQAYPQADLRRNRCRNPDNDRAPWCYTTDPAVRWEFCRLDRCPTTEPQPTEKPVVGPKPPGPAVTSAPPAEDCKTGNGVTYRGPTSMTVMGITCQAWSSMTPHQHASFTPESHPDKGLEGNQCRNPDNDVNGPWCYTTDSTKKWDYCQIPDCSEQKCGQPATMPKRCFGRIVGGCQSKPHSWPWQISLRTSTGIHFCGGTLINAQWVLTAAHCLERSKRPSSYKVYLGIHFEKATEPSKQIRDLEKLILEPTGKDIALLKLSKPAILNDKVLPVCLPEKDYIVPGNTECYVTGWGETQGTGGEGVLKETGFPVIENKICNRPAYLNGRVKEHEMCAGNIEGGTDSCQGDSGGPLVCFAQKTFILQGVTSWGLGCANAMKPGVYARVSKFVDWINSEINKNSA</sequence>
<evidence type="ECO:0000256" key="2">
    <source>
        <dbReference type="ARBA" id="ARBA00022525"/>
    </source>
</evidence>
<dbReference type="PROSITE" id="PS50240">
    <property type="entry name" value="TRYPSIN_DOM"/>
    <property type="match status" value="2"/>
</dbReference>
<feature type="domain" description="Kringle" evidence="17">
    <location>
        <begin position="281"/>
        <end position="359"/>
    </location>
</feature>
<dbReference type="SUPFAM" id="SSF50494">
    <property type="entry name" value="Trypsin-like serine proteases"/>
    <property type="match status" value="2"/>
</dbReference>
<feature type="domain" description="Kringle" evidence="17">
    <location>
        <begin position="1270"/>
        <end position="1350"/>
    </location>
</feature>
<feature type="disulfide bond" evidence="13">
    <location>
        <begin position="1028"/>
        <end position="1051"/>
    </location>
</feature>
<dbReference type="GO" id="GO:0006508">
    <property type="term" value="P:proteolysis"/>
    <property type="evidence" value="ECO:0007669"/>
    <property type="project" value="UniProtKB-KW"/>
</dbReference>
<dbReference type="PROSITE" id="PS50948">
    <property type="entry name" value="PAN"/>
    <property type="match status" value="2"/>
</dbReference>
<evidence type="ECO:0000256" key="10">
    <source>
        <dbReference type="ARBA" id="ARBA00023084"/>
    </source>
</evidence>
<feature type="domain" description="Apple" evidence="19">
    <location>
        <begin position="806"/>
        <end position="892"/>
    </location>
</feature>
<evidence type="ECO:0000256" key="3">
    <source>
        <dbReference type="ARBA" id="ARBA00022572"/>
    </source>
</evidence>
<dbReference type="FunFam" id="2.40.20.10:FF:000004">
    <property type="entry name" value="Hepatocyte growth factor"/>
    <property type="match status" value="2"/>
</dbReference>
<evidence type="ECO:0000313" key="21">
    <source>
        <dbReference type="Proteomes" id="UP001591681"/>
    </source>
</evidence>
<feature type="domain" description="Apple" evidence="19">
    <location>
        <begin position="10"/>
        <end position="100"/>
    </location>
</feature>
<dbReference type="PROSITE" id="PS00134">
    <property type="entry name" value="TRYPSIN_HIS"/>
    <property type="match status" value="1"/>
</dbReference>
<dbReference type="SUPFAM" id="SSF57440">
    <property type="entry name" value="Kringle-like"/>
    <property type="match status" value="10"/>
</dbReference>
<dbReference type="Gene3D" id="2.40.20.10">
    <property type="entry name" value="Plasminogen Kringle 4"/>
    <property type="match status" value="10"/>
</dbReference>
<dbReference type="PROSITE" id="PS00135">
    <property type="entry name" value="TRYPSIN_SER"/>
    <property type="match status" value="2"/>
</dbReference>
<evidence type="ECO:0000256" key="9">
    <source>
        <dbReference type="ARBA" id="ARBA00022825"/>
    </source>
</evidence>
<feature type="region of interest" description="Disordered" evidence="15">
    <location>
        <begin position="1243"/>
        <end position="1276"/>
    </location>
</feature>
<keyword evidence="5" id="KW-0356">Hemostasis</keyword>
<dbReference type="FunFam" id="3.50.4.10:FF:000027">
    <property type="entry name" value="Plasminogen"/>
    <property type="match status" value="2"/>
</dbReference>
<feature type="disulfide bond" evidence="13">
    <location>
        <begin position="1212"/>
        <end position="1235"/>
    </location>
</feature>
<dbReference type="FunFam" id="2.40.20.10:FF:000025">
    <property type="entry name" value="Plasminogen"/>
    <property type="match status" value="2"/>
</dbReference>
<dbReference type="FunFam" id="2.40.20.10:FF:000011">
    <property type="entry name" value="Plasminogen"/>
    <property type="match status" value="2"/>
</dbReference>
<evidence type="ECO:0008006" key="22">
    <source>
        <dbReference type="Google" id="ProtNLM"/>
    </source>
</evidence>
<dbReference type="Pfam" id="PF00024">
    <property type="entry name" value="PAN_1"/>
    <property type="match status" value="2"/>
</dbReference>
<comment type="caution">
    <text evidence="13">Lacks conserved residue(s) required for the propagation of feature annotation.</text>
</comment>
<feature type="domain" description="Peptidase S1" evidence="18">
    <location>
        <begin position="1369"/>
        <end position="1596"/>
    </location>
</feature>
<evidence type="ECO:0000256" key="16">
    <source>
        <dbReference type="SAM" id="SignalP"/>
    </source>
</evidence>
<dbReference type="Proteomes" id="UP001591681">
    <property type="component" value="Unassembled WGS sequence"/>
</dbReference>
<feature type="disulfide bond" evidence="13">
    <location>
        <begin position="241"/>
        <end position="264"/>
    </location>
</feature>
<feature type="disulfide bond" evidence="13">
    <location>
        <begin position="1184"/>
        <end position="1223"/>
    </location>
</feature>
<feature type="domain" description="Kringle" evidence="17">
    <location>
        <begin position="191"/>
        <end position="269"/>
    </location>
</feature>
<evidence type="ECO:0000256" key="1">
    <source>
        <dbReference type="ARBA" id="ARBA00004613"/>
    </source>
</evidence>
<keyword evidence="2" id="KW-0964">Secreted</keyword>
<evidence type="ECO:0000256" key="13">
    <source>
        <dbReference type="PROSITE-ProRule" id="PRU00121"/>
    </source>
</evidence>
<keyword evidence="8 14" id="KW-0378">Hydrolase</keyword>
<dbReference type="InterPro" id="IPR003609">
    <property type="entry name" value="Pan_app"/>
</dbReference>
<accession>A0ABD1J459</accession>
<feature type="disulfide bond" evidence="13">
    <location>
        <begin position="393"/>
        <end position="432"/>
    </location>
</feature>
<dbReference type="SMART" id="SM00473">
    <property type="entry name" value="PAN_AP"/>
    <property type="match status" value="2"/>
</dbReference>
<dbReference type="InterPro" id="IPR013806">
    <property type="entry name" value="Kringle-like"/>
</dbReference>
<dbReference type="EMBL" id="JBHFQA010000019">
    <property type="protein sequence ID" value="KAL2081958.1"/>
    <property type="molecule type" value="Genomic_DNA"/>
</dbReference>
<feature type="domain" description="Kringle" evidence="17">
    <location>
        <begin position="1162"/>
        <end position="1240"/>
    </location>
</feature>
<feature type="domain" description="Kringle" evidence="17">
    <location>
        <begin position="978"/>
        <end position="1056"/>
    </location>
</feature>
<feature type="disulfide bond" evidence="13">
    <location>
        <begin position="372"/>
        <end position="449"/>
    </location>
</feature>
<feature type="disulfide bond" evidence="13">
    <location>
        <begin position="213"/>
        <end position="252"/>
    </location>
</feature>
<dbReference type="InterPro" id="IPR018114">
    <property type="entry name" value="TRYPSIN_HIS"/>
</dbReference>
<dbReference type="InterPro" id="IPR009003">
    <property type="entry name" value="Peptidase_S1_PA"/>
</dbReference>
<name>A0ABD1J459_9TELE</name>
<feature type="domain" description="Peptidase S1" evidence="18">
    <location>
        <begin position="576"/>
        <end position="832"/>
    </location>
</feature>
<keyword evidence="9 14" id="KW-0720">Serine protease</keyword>
<keyword evidence="6 16" id="KW-0732">Signal</keyword>
<dbReference type="SMART" id="SM00130">
    <property type="entry name" value="KR"/>
    <property type="match status" value="10"/>
</dbReference>
<evidence type="ECO:0000259" key="17">
    <source>
        <dbReference type="PROSITE" id="PS50070"/>
    </source>
</evidence>
<dbReference type="FunFam" id="2.40.20.10:FF:000002">
    <property type="entry name" value="Hepatocyte growth factor"/>
    <property type="match status" value="1"/>
</dbReference>
<dbReference type="InterPro" id="IPR050759">
    <property type="entry name" value="Serine_protease_kringle"/>
</dbReference>
<dbReference type="FunFam" id="2.40.10.10:FF:000003">
    <property type="entry name" value="Transmembrane serine protease 3"/>
    <property type="match status" value="2"/>
</dbReference>
<reference evidence="20 21" key="1">
    <citation type="submission" date="2024-09" db="EMBL/GenBank/DDBJ databases">
        <title>A chromosome-level genome assembly of Gray's grenadier anchovy, Coilia grayii.</title>
        <authorList>
            <person name="Fu Z."/>
        </authorList>
    </citation>
    <scope>NUCLEOTIDE SEQUENCE [LARGE SCALE GENOMIC DNA]</scope>
    <source>
        <strain evidence="20">G4</strain>
        <tissue evidence="20">Muscle</tissue>
    </source>
</reference>
<dbReference type="InterPro" id="IPR000001">
    <property type="entry name" value="Kringle"/>
</dbReference>
<feature type="disulfide bond" evidence="13">
    <location>
        <begin position="1163"/>
        <end position="1240"/>
    </location>
</feature>
<feature type="domain" description="Kringle" evidence="17">
    <location>
        <begin position="1068"/>
        <end position="1146"/>
    </location>
</feature>
<feature type="disulfide bond" evidence="13">
    <location>
        <begin position="1069"/>
        <end position="1146"/>
    </location>
</feature>
<feature type="signal peptide" evidence="16">
    <location>
        <begin position="1"/>
        <end position="21"/>
    </location>
</feature>
<feature type="disulfide bond" evidence="13">
    <location>
        <begin position="331"/>
        <end position="354"/>
    </location>
</feature>
<keyword evidence="4 14" id="KW-0645">Protease</keyword>
<feature type="domain" description="Kringle" evidence="17">
    <location>
        <begin position="477"/>
        <end position="557"/>
    </location>
</feature>
<dbReference type="SUPFAM" id="SSF57414">
    <property type="entry name" value="Hairpin loop containing domain-like"/>
    <property type="match status" value="2"/>
</dbReference>
<feature type="domain" description="Kringle" evidence="17">
    <location>
        <begin position="896"/>
        <end position="975"/>
    </location>
</feature>
<feature type="disulfide bond" evidence="13">
    <location>
        <begin position="1118"/>
        <end position="1141"/>
    </location>
</feature>
<dbReference type="Pfam" id="PF00089">
    <property type="entry name" value="Trypsin"/>
    <property type="match status" value="2"/>
</dbReference>
<dbReference type="PRINTS" id="PR00018">
    <property type="entry name" value="KRINGLE"/>
</dbReference>
<dbReference type="CDD" id="cd00190">
    <property type="entry name" value="Tryp_SPc"/>
    <property type="match status" value="2"/>
</dbReference>
<dbReference type="Pfam" id="PF00051">
    <property type="entry name" value="Kringle"/>
    <property type="match status" value="10"/>
</dbReference>
<dbReference type="PANTHER" id="PTHR24261">
    <property type="entry name" value="PLASMINOGEN-RELATED"/>
    <property type="match status" value="1"/>
</dbReference>
<evidence type="ECO:0000256" key="12">
    <source>
        <dbReference type="ARBA" id="ARBA00038571"/>
    </source>
</evidence>
<evidence type="ECO:0000256" key="11">
    <source>
        <dbReference type="ARBA" id="ARBA00023157"/>
    </source>
</evidence>
<feature type="disulfide bond" evidence="13">
    <location>
        <begin position="1090"/>
        <end position="1129"/>
    </location>
</feature>
<dbReference type="PANTHER" id="PTHR24261:SF13">
    <property type="entry name" value="PLASMINOGEN"/>
    <property type="match status" value="1"/>
</dbReference>
<evidence type="ECO:0000256" key="14">
    <source>
        <dbReference type="RuleBase" id="RU363034"/>
    </source>
</evidence>
<keyword evidence="10" id="KW-0094">Blood coagulation</keyword>
<evidence type="ECO:0000256" key="5">
    <source>
        <dbReference type="ARBA" id="ARBA00022696"/>
    </source>
</evidence>
<dbReference type="Gene3D" id="2.40.10.10">
    <property type="entry name" value="Trypsin-like serine proteases"/>
    <property type="match status" value="2"/>
</dbReference>
<feature type="disulfide bond" evidence="13">
    <location>
        <begin position="192"/>
        <end position="269"/>
    </location>
</feature>
<dbReference type="InterPro" id="IPR001254">
    <property type="entry name" value="Trypsin_dom"/>
</dbReference>
<feature type="domain" description="Kringle" evidence="17">
    <location>
        <begin position="104"/>
        <end position="183"/>
    </location>
</feature>
<dbReference type="PROSITE" id="PS50070">
    <property type="entry name" value="KRINGLE_2"/>
    <property type="match status" value="10"/>
</dbReference>
<feature type="disulfide bond" evidence="13">
    <location>
        <begin position="303"/>
        <end position="342"/>
    </location>
</feature>
<feature type="disulfide bond" evidence="13">
    <location>
        <begin position="979"/>
        <end position="1056"/>
    </location>
</feature>
<dbReference type="InterPro" id="IPR018056">
    <property type="entry name" value="Kringle_CS"/>
</dbReference>
<protein>
    <recommendedName>
        <fullName evidence="22">Plasmin</fullName>
    </recommendedName>
</protein>
<evidence type="ECO:0000256" key="8">
    <source>
        <dbReference type="ARBA" id="ARBA00022801"/>
    </source>
</evidence>
<evidence type="ECO:0000256" key="7">
    <source>
        <dbReference type="ARBA" id="ARBA00022737"/>
    </source>
</evidence>
<dbReference type="InterPro" id="IPR001314">
    <property type="entry name" value="Peptidase_S1A"/>
</dbReference>
<feature type="disulfide bond" evidence="13">
    <location>
        <begin position="421"/>
        <end position="444"/>
    </location>
</feature>